<keyword evidence="2" id="KW-0560">Oxidoreductase</keyword>
<keyword evidence="5" id="KW-1185">Reference proteome</keyword>
<gene>
    <name evidence="4" type="ORF">KTN04_16055</name>
</gene>
<reference evidence="4 5" key="1">
    <citation type="submission" date="2021-06" db="EMBL/GenBank/DDBJ databases">
        <title>Bacterium isolated from marine sediment.</title>
        <authorList>
            <person name="Zhu K.-L."/>
            <person name="Du Z.-J."/>
            <person name="Liang Q.-Y."/>
        </authorList>
    </citation>
    <scope>NUCLEOTIDE SEQUENCE [LARGE SCALE GENOMIC DNA]</scope>
    <source>
        <strain evidence="4 5">A346</strain>
    </source>
</reference>
<dbReference type="RefSeq" id="WP_217336242.1">
    <property type="nucleotide sequence ID" value="NZ_JAHQZT010000041.1"/>
</dbReference>
<name>A0ABS6MEW3_9GAMM</name>
<feature type="active site" evidence="1">
    <location>
        <position position="261"/>
    </location>
</feature>
<sequence>MSHSATKEKALENIKPSYRMLIGGQWVDSRSRRMIPTVSPATGETFSHLQMASSEDVDLAVKAAREAFPRWSSTSPMERQRALLSIADLLEARAQEFAYLETLDNGKPLRESSQIDIPLAVDHFRYFAGVVRSHSDEATQLDNQTLSLVLSELIGVVGQIIPWNFPLLMAAWKLAPALAAGNTVVIKPSEMTSITLLTLGEILNEVLPQGTVNIVTGDGPEAGQALLDHPDVDKLAFTGSTAVGYRVAKAAAEKLIPATLELGGKSANIVFADANIEKALEGAATSILLNQGEVCESGARLFVHRSIFDVFVGALKERFEGIKVGDPLDLTTQMGSQVSQQQMERILGYIDLATQEGARIITGGKRLVDANHEHGCFIAPTIIVDASNKMRVAQEEIFGPVLVVMSFEDDDEVIELANESEYGLAGAVWTEDINRALNVARAIKTGRIWVNTYHELPAHAPFGGYKKSGIGRETHKMMLDSYTEKKNIIISLNETGPGLF</sequence>
<protein>
    <submittedName>
        <fullName evidence="4">Aldehyde dehydrogenase family protein</fullName>
    </submittedName>
</protein>
<dbReference type="PROSITE" id="PS00687">
    <property type="entry name" value="ALDEHYDE_DEHYDR_GLU"/>
    <property type="match status" value="1"/>
</dbReference>
<dbReference type="EMBL" id="JAHQZT010000041">
    <property type="protein sequence ID" value="MBV0934850.1"/>
    <property type="molecule type" value="Genomic_DNA"/>
</dbReference>
<dbReference type="Proteomes" id="UP000755551">
    <property type="component" value="Unassembled WGS sequence"/>
</dbReference>
<comment type="similarity">
    <text evidence="2">Belongs to the aldehyde dehydrogenase family.</text>
</comment>
<dbReference type="InterPro" id="IPR029510">
    <property type="entry name" value="Ald_DH_CS_GLU"/>
</dbReference>
<dbReference type="PANTHER" id="PTHR11699">
    <property type="entry name" value="ALDEHYDE DEHYDROGENASE-RELATED"/>
    <property type="match status" value="1"/>
</dbReference>
<evidence type="ECO:0000313" key="4">
    <source>
        <dbReference type="EMBL" id="MBV0934850.1"/>
    </source>
</evidence>
<accession>A0ABS6MEW3</accession>
<evidence type="ECO:0000256" key="1">
    <source>
        <dbReference type="PROSITE-ProRule" id="PRU10007"/>
    </source>
</evidence>
<evidence type="ECO:0000259" key="3">
    <source>
        <dbReference type="Pfam" id="PF00171"/>
    </source>
</evidence>
<comment type="caution">
    <text evidence="4">The sequence shown here is derived from an EMBL/GenBank/DDBJ whole genome shotgun (WGS) entry which is preliminary data.</text>
</comment>
<evidence type="ECO:0000256" key="2">
    <source>
        <dbReference type="RuleBase" id="RU003345"/>
    </source>
</evidence>
<feature type="domain" description="Aldehyde dehydrogenase" evidence="3">
    <location>
        <begin position="26"/>
        <end position="488"/>
    </location>
</feature>
<dbReference type="Pfam" id="PF00171">
    <property type="entry name" value="Aldedh"/>
    <property type="match status" value="1"/>
</dbReference>
<evidence type="ECO:0000313" key="5">
    <source>
        <dbReference type="Proteomes" id="UP000755551"/>
    </source>
</evidence>
<dbReference type="InterPro" id="IPR015590">
    <property type="entry name" value="Aldehyde_DH_dom"/>
</dbReference>
<organism evidence="4 5">
    <name type="scientific">Marinobacterium weihaiense</name>
    <dbReference type="NCBI Taxonomy" id="2851016"/>
    <lineage>
        <taxon>Bacteria</taxon>
        <taxon>Pseudomonadati</taxon>
        <taxon>Pseudomonadota</taxon>
        <taxon>Gammaproteobacteria</taxon>
        <taxon>Oceanospirillales</taxon>
        <taxon>Oceanospirillaceae</taxon>
        <taxon>Marinobacterium</taxon>
    </lineage>
</organism>
<proteinExistence type="inferred from homology"/>